<evidence type="ECO:0000256" key="3">
    <source>
        <dbReference type="RuleBase" id="RU004478"/>
    </source>
</evidence>
<organism evidence="5 6">
    <name type="scientific">Daphnia sinensis</name>
    <dbReference type="NCBI Taxonomy" id="1820382"/>
    <lineage>
        <taxon>Eukaryota</taxon>
        <taxon>Metazoa</taxon>
        <taxon>Ecdysozoa</taxon>
        <taxon>Arthropoda</taxon>
        <taxon>Crustacea</taxon>
        <taxon>Branchiopoda</taxon>
        <taxon>Diplostraca</taxon>
        <taxon>Cladocera</taxon>
        <taxon>Anomopoda</taxon>
        <taxon>Daphniidae</taxon>
        <taxon>Daphnia</taxon>
        <taxon>Daphnia similis group</taxon>
    </lineage>
</organism>
<dbReference type="PANTHER" id="PTHR21237:SF23">
    <property type="entry name" value="GRPE PROTEIN HOMOLOG, MITOCHONDRIAL"/>
    <property type="match status" value="1"/>
</dbReference>
<dbReference type="SUPFAM" id="SSF58014">
    <property type="entry name" value="Coiled-coil domain of nucleotide exchange factor GrpE"/>
    <property type="match status" value="1"/>
</dbReference>
<dbReference type="Gene3D" id="2.60.260.20">
    <property type="entry name" value="Urease metallochaperone UreE, N-terminal domain"/>
    <property type="match status" value="1"/>
</dbReference>
<dbReference type="CDD" id="cd00446">
    <property type="entry name" value="GrpE"/>
    <property type="match status" value="1"/>
</dbReference>
<dbReference type="InterPro" id="IPR009012">
    <property type="entry name" value="GrpE_head"/>
</dbReference>
<dbReference type="SUPFAM" id="SSF51064">
    <property type="entry name" value="Head domain of nucleotide exchange factor GrpE"/>
    <property type="match status" value="1"/>
</dbReference>
<dbReference type="GO" id="GO:0042803">
    <property type="term" value="F:protein homodimerization activity"/>
    <property type="evidence" value="ECO:0007669"/>
    <property type="project" value="InterPro"/>
</dbReference>
<evidence type="ECO:0000256" key="2">
    <source>
        <dbReference type="ARBA" id="ARBA00023186"/>
    </source>
</evidence>
<sequence>MKFSELLNKKKKKNMEENQTTENTDQKEILDEQEAINNEAPETEQQEEASPEAELSEEEKLKAEASEWNNKYLRLYAEFDNFKRRTSKERLELLQMAGKDVIVDLLTVLDDFERAQKSMETATDIEAVKEGVNLIHQKLKNLLGSKGLKEMNAKGTEFDADLHEGITNVPAPSEDLKGKVIDELEKGYYLNDKMRLKKLIEKWQLNIIRIKILVISSRKRISKKQLKPMRFLSNPEKKRRYDQFGHAGGASSANGGGFGGGHMNMEDIFSQFGDIFGGGGSPFDSFFGGGQQQSRGGRRAARGSNLRIKVKLTLKEIANGLEKKIKVNKQVICDTCDGSGAKDKSSFHTCQTCMVVERLEE</sequence>
<dbReference type="SUPFAM" id="SSF46565">
    <property type="entry name" value="Chaperone J-domain"/>
    <property type="match status" value="1"/>
</dbReference>
<accession>A0AAD5PK17</accession>
<dbReference type="Gene3D" id="1.10.287.110">
    <property type="entry name" value="DnaJ domain"/>
    <property type="match status" value="1"/>
</dbReference>
<reference evidence="5" key="1">
    <citation type="submission" date="2022-05" db="EMBL/GenBank/DDBJ databases">
        <title>A multi-omics perspective on studying reproductive biology in Daphnia sinensis.</title>
        <authorList>
            <person name="Jia J."/>
        </authorList>
    </citation>
    <scope>NUCLEOTIDE SEQUENCE</scope>
    <source>
        <strain evidence="5">WSL</strain>
    </source>
</reference>
<dbReference type="GO" id="GO:0051087">
    <property type="term" value="F:protein-folding chaperone binding"/>
    <property type="evidence" value="ECO:0007669"/>
    <property type="project" value="InterPro"/>
</dbReference>
<dbReference type="GO" id="GO:0051082">
    <property type="term" value="F:unfolded protein binding"/>
    <property type="evidence" value="ECO:0007669"/>
    <property type="project" value="TreeGrafter"/>
</dbReference>
<keyword evidence="6" id="KW-1185">Reference proteome</keyword>
<dbReference type="PRINTS" id="PR00773">
    <property type="entry name" value="GRPEPROTEIN"/>
</dbReference>
<proteinExistence type="inferred from homology"/>
<dbReference type="InterPro" id="IPR000740">
    <property type="entry name" value="GrpE"/>
</dbReference>
<dbReference type="GO" id="GO:0006457">
    <property type="term" value="P:protein folding"/>
    <property type="evidence" value="ECO:0007669"/>
    <property type="project" value="InterPro"/>
</dbReference>
<dbReference type="InterPro" id="IPR013805">
    <property type="entry name" value="GrpE_CC"/>
</dbReference>
<dbReference type="HAMAP" id="MF_01151">
    <property type="entry name" value="GrpE"/>
    <property type="match status" value="1"/>
</dbReference>
<comment type="caution">
    <text evidence="5">The sequence shown here is derived from an EMBL/GenBank/DDBJ whole genome shotgun (WGS) entry which is preliminary data.</text>
</comment>
<evidence type="ECO:0000313" key="5">
    <source>
        <dbReference type="EMBL" id="KAI9549706.1"/>
    </source>
</evidence>
<dbReference type="Pfam" id="PF01025">
    <property type="entry name" value="GrpE"/>
    <property type="match status" value="1"/>
</dbReference>
<evidence type="ECO:0000256" key="4">
    <source>
        <dbReference type="SAM" id="MobiDB-lite"/>
    </source>
</evidence>
<name>A0AAD5PK17_9CRUS</name>
<dbReference type="Proteomes" id="UP000820818">
    <property type="component" value="Unassembled WGS sequence"/>
</dbReference>
<dbReference type="Gene3D" id="3.90.20.20">
    <property type="match status" value="1"/>
</dbReference>
<dbReference type="PANTHER" id="PTHR21237">
    <property type="entry name" value="GRPE PROTEIN"/>
    <property type="match status" value="1"/>
</dbReference>
<dbReference type="InterPro" id="IPR036869">
    <property type="entry name" value="J_dom_sf"/>
</dbReference>
<dbReference type="AlphaFoldDB" id="A0AAD5PK17"/>
<dbReference type="Gene3D" id="2.10.230.10">
    <property type="entry name" value="Heat shock protein DnaJ, cysteine-rich domain"/>
    <property type="match status" value="1"/>
</dbReference>
<protein>
    <submittedName>
        <fullName evidence="5">Molecular chaperone</fullName>
    </submittedName>
</protein>
<evidence type="ECO:0000313" key="6">
    <source>
        <dbReference type="Proteomes" id="UP000820818"/>
    </source>
</evidence>
<comment type="similarity">
    <text evidence="1 3">Belongs to the GrpE family.</text>
</comment>
<feature type="region of interest" description="Disordered" evidence="4">
    <location>
        <begin position="1"/>
        <end position="62"/>
    </location>
</feature>
<dbReference type="SUPFAM" id="SSF57938">
    <property type="entry name" value="DnaJ/Hsp40 cysteine-rich domain"/>
    <property type="match status" value="1"/>
</dbReference>
<dbReference type="InterPro" id="IPR036410">
    <property type="entry name" value="HSP_DnaJ_Cys-rich_dom_sf"/>
</dbReference>
<keyword evidence="2" id="KW-0143">Chaperone</keyword>
<dbReference type="Gene3D" id="2.30.22.10">
    <property type="entry name" value="Head domain of nucleotide exchange factor GrpE"/>
    <property type="match status" value="1"/>
</dbReference>
<dbReference type="GO" id="GO:0000774">
    <property type="term" value="F:adenyl-nucleotide exchange factor activity"/>
    <property type="evidence" value="ECO:0007669"/>
    <property type="project" value="InterPro"/>
</dbReference>
<evidence type="ECO:0000256" key="1">
    <source>
        <dbReference type="ARBA" id="ARBA00009054"/>
    </source>
</evidence>
<gene>
    <name evidence="5" type="ORF">GHT06_007066</name>
</gene>
<feature type="compositionally biased region" description="Acidic residues" evidence="4">
    <location>
        <begin position="41"/>
        <end position="57"/>
    </location>
</feature>
<dbReference type="EMBL" id="WJBH02000278">
    <property type="protein sequence ID" value="KAI9549706.1"/>
    <property type="molecule type" value="Genomic_DNA"/>
</dbReference>